<reference evidence="1" key="1">
    <citation type="journal article" date="2014" name="Int. J. Syst. Evol. Microbiol.">
        <title>Complete genome sequence of Corynebacterium casei LMG S-19264T (=DSM 44701T), isolated from a smear-ripened cheese.</title>
        <authorList>
            <consortium name="US DOE Joint Genome Institute (JGI-PGF)"/>
            <person name="Walter F."/>
            <person name="Albersmeier A."/>
            <person name="Kalinowski J."/>
            <person name="Ruckert C."/>
        </authorList>
    </citation>
    <scope>NUCLEOTIDE SEQUENCE</scope>
    <source>
        <strain evidence="1">CGMCC 1.15290</strain>
    </source>
</reference>
<dbReference type="AlphaFoldDB" id="A0A917MRK6"/>
<accession>A0A917MRK6</accession>
<protein>
    <submittedName>
        <fullName evidence="1">Uncharacterized protein</fullName>
    </submittedName>
</protein>
<dbReference type="EMBL" id="BMIB01000001">
    <property type="protein sequence ID" value="GGH59062.1"/>
    <property type="molecule type" value="Genomic_DNA"/>
</dbReference>
<evidence type="ECO:0000313" key="1">
    <source>
        <dbReference type="EMBL" id="GGH59062.1"/>
    </source>
</evidence>
<reference evidence="1" key="2">
    <citation type="submission" date="2020-09" db="EMBL/GenBank/DDBJ databases">
        <authorList>
            <person name="Sun Q."/>
            <person name="Zhou Y."/>
        </authorList>
    </citation>
    <scope>NUCLEOTIDE SEQUENCE</scope>
    <source>
        <strain evidence="1">CGMCC 1.15290</strain>
    </source>
</reference>
<evidence type="ECO:0000313" key="2">
    <source>
        <dbReference type="Proteomes" id="UP000627292"/>
    </source>
</evidence>
<name>A0A917MRK6_9BACT</name>
<gene>
    <name evidence="1" type="ORF">GCM10011379_05440</name>
</gene>
<organism evidence="1 2">
    <name type="scientific">Filimonas zeae</name>
    <dbReference type="NCBI Taxonomy" id="1737353"/>
    <lineage>
        <taxon>Bacteria</taxon>
        <taxon>Pseudomonadati</taxon>
        <taxon>Bacteroidota</taxon>
        <taxon>Chitinophagia</taxon>
        <taxon>Chitinophagales</taxon>
        <taxon>Chitinophagaceae</taxon>
        <taxon>Filimonas</taxon>
    </lineage>
</organism>
<sequence>MQLLFNRVGMGEGGRLNTCIVLLYKAYIGCRRLQQWATFIYIIQAYEEIGLLHNGYDGICGGVRAGGQW</sequence>
<proteinExistence type="predicted"/>
<dbReference type="Proteomes" id="UP000627292">
    <property type="component" value="Unassembled WGS sequence"/>
</dbReference>
<keyword evidence="2" id="KW-1185">Reference proteome</keyword>
<comment type="caution">
    <text evidence="1">The sequence shown here is derived from an EMBL/GenBank/DDBJ whole genome shotgun (WGS) entry which is preliminary data.</text>
</comment>